<proteinExistence type="predicted"/>
<sequence>MHCIFSCIPKPSLNVNWHTPTSRGWIYVYAFLVTTASILALLWVRSKLRRYRFAKARRRAVIDIESGTEEDVVLRIPAPAVEASWRPGRAEGVEMMRMNNAAAAQRSWECTPYGRPEQPPSYNAVMRYQRGARVPPTTAHIDTYKILQPRTKPSTNTTMEHNHWDARPSDPPPFIEAQPDAHKRSTGLDDVVTNLSLCVDIALLFAIFALIVLGMGWGVCIVVRRRLKKRKEEEKLAQESQERNVSAAVSRTMV</sequence>
<feature type="transmembrane region" description="Helical" evidence="1">
    <location>
        <begin position="26"/>
        <end position="44"/>
    </location>
</feature>
<keyword evidence="1" id="KW-0472">Membrane</keyword>
<protein>
    <recommendedName>
        <fullName evidence="4">Transmembrane protein</fullName>
    </recommendedName>
</protein>
<reference evidence="2 3" key="1">
    <citation type="journal article" date="2025" name="Microbiol. Resour. Announc.">
        <title>Draft genome sequences for Neonectria magnoliae and Neonectria punicea, canker pathogens of Liriodendron tulipifera and Acer saccharum in West Virginia.</title>
        <authorList>
            <person name="Petronek H.M."/>
            <person name="Kasson M.T."/>
            <person name="Metheny A.M."/>
            <person name="Stauder C.M."/>
            <person name="Lovett B."/>
            <person name="Lynch S.C."/>
            <person name="Garnas J.R."/>
            <person name="Kasson L.R."/>
            <person name="Stajich J.E."/>
        </authorList>
    </citation>
    <scope>NUCLEOTIDE SEQUENCE [LARGE SCALE GENOMIC DNA]</scope>
    <source>
        <strain evidence="2 3">NRRL 64653</strain>
    </source>
</reference>
<evidence type="ECO:0008006" key="4">
    <source>
        <dbReference type="Google" id="ProtNLM"/>
    </source>
</evidence>
<comment type="caution">
    <text evidence="2">The sequence shown here is derived from an EMBL/GenBank/DDBJ whole genome shotgun (WGS) entry which is preliminary data.</text>
</comment>
<accession>A0ABR1GPE4</accession>
<keyword evidence="1" id="KW-0812">Transmembrane</keyword>
<dbReference type="EMBL" id="JAZAVJ010000229">
    <property type="protein sequence ID" value="KAK7403780.1"/>
    <property type="molecule type" value="Genomic_DNA"/>
</dbReference>
<keyword evidence="1" id="KW-1133">Transmembrane helix</keyword>
<organism evidence="2 3">
    <name type="scientific">Neonectria punicea</name>
    <dbReference type="NCBI Taxonomy" id="979145"/>
    <lineage>
        <taxon>Eukaryota</taxon>
        <taxon>Fungi</taxon>
        <taxon>Dikarya</taxon>
        <taxon>Ascomycota</taxon>
        <taxon>Pezizomycotina</taxon>
        <taxon>Sordariomycetes</taxon>
        <taxon>Hypocreomycetidae</taxon>
        <taxon>Hypocreales</taxon>
        <taxon>Nectriaceae</taxon>
        <taxon>Neonectria</taxon>
    </lineage>
</organism>
<dbReference type="Proteomes" id="UP001498476">
    <property type="component" value="Unassembled WGS sequence"/>
</dbReference>
<name>A0ABR1GPE4_9HYPO</name>
<evidence type="ECO:0000313" key="3">
    <source>
        <dbReference type="Proteomes" id="UP001498476"/>
    </source>
</evidence>
<gene>
    <name evidence="2" type="ORF">QQX98_010422</name>
</gene>
<keyword evidence="3" id="KW-1185">Reference proteome</keyword>
<feature type="transmembrane region" description="Helical" evidence="1">
    <location>
        <begin position="201"/>
        <end position="223"/>
    </location>
</feature>
<evidence type="ECO:0000256" key="1">
    <source>
        <dbReference type="SAM" id="Phobius"/>
    </source>
</evidence>
<evidence type="ECO:0000313" key="2">
    <source>
        <dbReference type="EMBL" id="KAK7403780.1"/>
    </source>
</evidence>